<dbReference type="Proteomes" id="UP000294134">
    <property type="component" value="Segment"/>
</dbReference>
<evidence type="ECO:0000313" key="7">
    <source>
        <dbReference type="Proteomes" id="UP000294134"/>
    </source>
</evidence>
<evidence type="ECO:0000313" key="6">
    <source>
        <dbReference type="EMBL" id="QBJ02832.1"/>
    </source>
</evidence>
<evidence type="ECO:0000256" key="3">
    <source>
        <dbReference type="ARBA" id="ARBA00022603"/>
    </source>
</evidence>
<dbReference type="EC" id="2.1.1.45" evidence="2"/>
<dbReference type="NCBIfam" id="TIGR03284">
    <property type="entry name" value="thym_sym"/>
    <property type="match status" value="1"/>
</dbReference>
<reference evidence="6 7" key="1">
    <citation type="submission" date="2019-02" db="EMBL/GenBank/DDBJ databases">
        <authorList>
            <person name="Frampton R.A."/>
            <person name="Wojtus J.K."/>
            <person name="Fineran P.C."/>
            <person name="Hendrickson H.L."/>
        </authorList>
    </citation>
    <scope>NUCLEOTIDE SEQUENCE [LARGE SCALE GENOMIC DNA]</scope>
</reference>
<dbReference type="InterPro" id="IPR036926">
    <property type="entry name" value="Thymidate_synth/dCMP_Mease_sf"/>
</dbReference>
<comment type="similarity">
    <text evidence="1">Belongs to the thymidylate synthase family.</text>
</comment>
<keyword evidence="4" id="KW-0808">Transferase</keyword>
<dbReference type="InterPro" id="IPR000398">
    <property type="entry name" value="Thymidylate_synthase"/>
</dbReference>
<sequence>MKQYLAMQRDILTLGTEKQDRTKTGTISYPGMMARYDISDNRLAVTSTKKLHLKTGQVEEDWMFSGDTRLKFLKDNNCNIWDEWVLPGTGTYRLRTLKEMRRVYVRNHFGWDEPGFFNAPLSEEQKGYCNLVHTEIDFDIYEVVPTTLSKPRHMVLDKSDPNKNWLNWINPDDPMWVKFYTGLNISDQEVVDGELGKVYGAMFRSIEDTRIVKDASAKETLAMKKRGFTFEGELAGKRSVFTRNIDQLANLLHDLEHNPDSRRLILCPWNPAYVDEQALPPCHSFIQFWTREIPAEERYNIYVKRFEREKAELFDDIARRGRADIYTVHVPYPLSSFMHVENDALVRDEYKLHAYLDELNVPRRGLTCIFYMRSNDNFLGAPYNLTFYSSLTHKLAHQFNMYGEELVHMVGDAHIYLNHLDQVKEQQLRTPDEDMPRLKIKCPVGTSILDMTFNDLEVVGYNPQPAIPAPVAV</sequence>
<keyword evidence="3" id="KW-0489">Methyltransferase</keyword>
<dbReference type="GO" id="GO:0032259">
    <property type="term" value="P:methylation"/>
    <property type="evidence" value="ECO:0007669"/>
    <property type="project" value="UniProtKB-KW"/>
</dbReference>
<dbReference type="Gene3D" id="3.30.572.10">
    <property type="entry name" value="Thymidylate synthase/dCMP hydroxymethylase domain"/>
    <property type="match status" value="1"/>
</dbReference>
<name>A0A481W558_9CAUD</name>
<dbReference type="InterPro" id="IPR045097">
    <property type="entry name" value="Thymidate_synth/dCMP_Mease"/>
</dbReference>
<accession>A0A481W558</accession>
<evidence type="ECO:0000256" key="2">
    <source>
        <dbReference type="ARBA" id="ARBA00011947"/>
    </source>
</evidence>
<keyword evidence="7" id="KW-1185">Reference proteome</keyword>
<proteinExistence type="inferred from homology"/>
<evidence type="ECO:0000259" key="5">
    <source>
        <dbReference type="Pfam" id="PF00303"/>
    </source>
</evidence>
<protein>
    <recommendedName>
        <fullName evidence="2">thymidylate synthase</fullName>
        <ecNumber evidence="2">2.1.1.45</ecNumber>
    </recommendedName>
</protein>
<dbReference type="PANTHER" id="PTHR11548">
    <property type="entry name" value="THYMIDYLATE SYNTHASE 1"/>
    <property type="match status" value="1"/>
</dbReference>
<evidence type="ECO:0000256" key="1">
    <source>
        <dbReference type="ARBA" id="ARBA00009972"/>
    </source>
</evidence>
<dbReference type="InterPro" id="IPR023451">
    <property type="entry name" value="Thymidate_synth/dCMP_Mease_dom"/>
</dbReference>
<dbReference type="SUPFAM" id="SSF55831">
    <property type="entry name" value="Thymidylate synthase/dCMP hydroxymethylase"/>
    <property type="match status" value="1"/>
</dbReference>
<dbReference type="GO" id="GO:0004799">
    <property type="term" value="F:thymidylate synthase activity"/>
    <property type="evidence" value="ECO:0007669"/>
    <property type="project" value="UniProtKB-EC"/>
</dbReference>
<dbReference type="EMBL" id="MK552327">
    <property type="protein sequence ID" value="QBJ02832.1"/>
    <property type="molecule type" value="Genomic_DNA"/>
</dbReference>
<evidence type="ECO:0000256" key="4">
    <source>
        <dbReference type="ARBA" id="ARBA00022679"/>
    </source>
</evidence>
<feature type="domain" description="Thymidylate synthase/dCMP hydroxymethylase" evidence="5">
    <location>
        <begin position="2"/>
        <end position="291"/>
    </location>
</feature>
<organism evidence="6 7">
    <name type="scientific">Pseudomonas phage Psa21</name>
    <dbReference type="NCBI Taxonomy" id="2530023"/>
    <lineage>
        <taxon>Viruses</taxon>
        <taxon>Duplodnaviria</taxon>
        <taxon>Heunggongvirae</taxon>
        <taxon>Uroviricota</taxon>
        <taxon>Caudoviricetes</taxon>
        <taxon>Chimalliviridae</taxon>
        <taxon>Tepukevirus</taxon>
        <taxon>Tepukevirus Psa21</taxon>
    </lineage>
</organism>
<dbReference type="GO" id="GO:0006231">
    <property type="term" value="P:dTMP biosynthetic process"/>
    <property type="evidence" value="ECO:0007669"/>
    <property type="project" value="InterPro"/>
</dbReference>
<dbReference type="Pfam" id="PF00303">
    <property type="entry name" value="Thymidylat_synt"/>
    <property type="match status" value="2"/>
</dbReference>
<feature type="domain" description="Thymidylate synthase/dCMP hydroxymethylase" evidence="5">
    <location>
        <begin position="359"/>
        <end position="473"/>
    </location>
</feature>
<gene>
    <name evidence="6" type="ORF">PSA21_306</name>
</gene>
<dbReference type="PANTHER" id="PTHR11548:SF9">
    <property type="entry name" value="THYMIDYLATE SYNTHASE"/>
    <property type="match status" value="1"/>
</dbReference>